<keyword evidence="2" id="KW-0812">Transmembrane</keyword>
<dbReference type="Proteomes" id="UP001058098">
    <property type="component" value="Chromosome"/>
</dbReference>
<feature type="transmembrane region" description="Helical" evidence="2">
    <location>
        <begin position="34"/>
        <end position="52"/>
    </location>
</feature>
<sequence length="101" mass="10950">MVAGFGAGLQVFEISGSATPALMRRATALDLSSLSAPLLFAIITTVVFRYRYADTIRVNVDRAGDEYVDMVSGHHADDVEQGLTPAKKKGRPQRSGQFHAR</sequence>
<proteinExistence type="predicted"/>
<dbReference type="EMBL" id="CP062229">
    <property type="protein sequence ID" value="UVC17994.1"/>
    <property type="molecule type" value="Genomic_DNA"/>
</dbReference>
<organism evidence="3 4">
    <name type="scientific">Mesorhizobium onobrychidis</name>
    <dbReference type="NCBI Taxonomy" id="2775404"/>
    <lineage>
        <taxon>Bacteria</taxon>
        <taxon>Pseudomonadati</taxon>
        <taxon>Pseudomonadota</taxon>
        <taxon>Alphaproteobacteria</taxon>
        <taxon>Hyphomicrobiales</taxon>
        <taxon>Phyllobacteriaceae</taxon>
        <taxon>Mesorhizobium</taxon>
    </lineage>
</organism>
<reference evidence="3" key="1">
    <citation type="submission" date="2020-09" db="EMBL/GenBank/DDBJ databases">
        <title>Rhizobia associated with sainfoin plants.</title>
        <authorList>
            <person name="Asharfi S."/>
            <person name="Kuzmanovic N."/>
            <person name="Bunk B."/>
            <person name="Sproeer C."/>
            <person name="Becker M."/>
            <person name="Thuenen T."/>
        </authorList>
    </citation>
    <scope>NUCLEOTIDE SEQUENCE</scope>
    <source>
        <strain evidence="3">OM4</strain>
    </source>
</reference>
<gene>
    <name evidence="3" type="ORF">IHQ72_13445</name>
</gene>
<dbReference type="RefSeq" id="WP_258122885.1">
    <property type="nucleotide sequence ID" value="NZ_CP062229.1"/>
</dbReference>
<name>A0ABY5R589_9HYPH</name>
<keyword evidence="2" id="KW-0472">Membrane</keyword>
<evidence type="ECO:0000256" key="1">
    <source>
        <dbReference type="SAM" id="MobiDB-lite"/>
    </source>
</evidence>
<evidence type="ECO:0000313" key="4">
    <source>
        <dbReference type="Proteomes" id="UP001058098"/>
    </source>
</evidence>
<keyword evidence="2" id="KW-1133">Transmembrane helix</keyword>
<keyword evidence="4" id="KW-1185">Reference proteome</keyword>
<accession>A0ABY5R589</accession>
<feature type="region of interest" description="Disordered" evidence="1">
    <location>
        <begin position="76"/>
        <end position="101"/>
    </location>
</feature>
<evidence type="ECO:0000313" key="3">
    <source>
        <dbReference type="EMBL" id="UVC17994.1"/>
    </source>
</evidence>
<evidence type="ECO:0000256" key="2">
    <source>
        <dbReference type="SAM" id="Phobius"/>
    </source>
</evidence>
<protein>
    <submittedName>
        <fullName evidence="3">Uncharacterized protein</fullName>
    </submittedName>
</protein>